<proteinExistence type="predicted"/>
<dbReference type="PROSITE" id="PS50850">
    <property type="entry name" value="MFS"/>
    <property type="match status" value="1"/>
</dbReference>
<dbReference type="PANTHER" id="PTHR24064">
    <property type="entry name" value="SOLUTE CARRIER FAMILY 22 MEMBER"/>
    <property type="match status" value="1"/>
</dbReference>
<dbReference type="Pfam" id="PF00083">
    <property type="entry name" value="Sugar_tr"/>
    <property type="match status" value="1"/>
</dbReference>
<dbReference type="SUPFAM" id="SSF103473">
    <property type="entry name" value="MFS general substrate transporter"/>
    <property type="match status" value="1"/>
</dbReference>
<feature type="transmembrane region" description="Helical" evidence="5">
    <location>
        <begin position="247"/>
        <end position="265"/>
    </location>
</feature>
<feature type="transmembrane region" description="Helical" evidence="5">
    <location>
        <begin position="220"/>
        <end position="241"/>
    </location>
</feature>
<keyword evidence="8" id="KW-1185">Reference proteome</keyword>
<evidence type="ECO:0000313" key="8">
    <source>
        <dbReference type="Proteomes" id="UP001497623"/>
    </source>
</evidence>
<evidence type="ECO:0000313" key="7">
    <source>
        <dbReference type="EMBL" id="CAL4156518.1"/>
    </source>
</evidence>
<feature type="transmembrane region" description="Helical" evidence="5">
    <location>
        <begin position="476"/>
        <end position="499"/>
    </location>
</feature>
<dbReference type="EMBL" id="CAXKWB010041513">
    <property type="protein sequence ID" value="CAL4156518.1"/>
    <property type="molecule type" value="Genomic_DNA"/>
</dbReference>
<comment type="subcellular location">
    <subcellularLocation>
        <location evidence="1">Membrane</location>
        <topology evidence="1">Multi-pass membrane protein</topology>
    </subcellularLocation>
</comment>
<feature type="transmembrane region" description="Helical" evidence="5">
    <location>
        <begin position="359"/>
        <end position="376"/>
    </location>
</feature>
<feature type="transmembrane region" description="Helical" evidence="5">
    <location>
        <begin position="505"/>
        <end position="524"/>
    </location>
</feature>
<dbReference type="AlphaFoldDB" id="A0AAV2S0L8"/>
<feature type="domain" description="Major facilitator superfamily (MFS) profile" evidence="6">
    <location>
        <begin position="59"/>
        <end position="529"/>
    </location>
</feature>
<dbReference type="GO" id="GO:0016020">
    <property type="term" value="C:membrane"/>
    <property type="evidence" value="ECO:0007669"/>
    <property type="project" value="UniProtKB-SubCell"/>
</dbReference>
<evidence type="ECO:0000256" key="1">
    <source>
        <dbReference type="ARBA" id="ARBA00004141"/>
    </source>
</evidence>
<keyword evidence="2 5" id="KW-0812">Transmembrane</keyword>
<accession>A0AAV2S0L8</accession>
<feature type="transmembrane region" description="Helical" evidence="5">
    <location>
        <begin position="388"/>
        <end position="409"/>
    </location>
</feature>
<dbReference type="InterPro" id="IPR005828">
    <property type="entry name" value="MFS_sugar_transport-like"/>
</dbReference>
<evidence type="ECO:0000256" key="3">
    <source>
        <dbReference type="ARBA" id="ARBA00022989"/>
    </source>
</evidence>
<dbReference type="GO" id="GO:0022857">
    <property type="term" value="F:transmembrane transporter activity"/>
    <property type="evidence" value="ECO:0007669"/>
    <property type="project" value="InterPro"/>
</dbReference>
<comment type="caution">
    <text evidence="7">The sequence shown here is derived from an EMBL/GenBank/DDBJ whole genome shotgun (WGS) entry which is preliminary data.</text>
</comment>
<feature type="non-terminal residue" evidence="7">
    <location>
        <position position="576"/>
    </location>
</feature>
<evidence type="ECO:0000256" key="4">
    <source>
        <dbReference type="ARBA" id="ARBA00023136"/>
    </source>
</evidence>
<protein>
    <recommendedName>
        <fullName evidence="6">Major facilitator superfamily (MFS) profile domain-containing protein</fullName>
    </recommendedName>
</protein>
<keyword evidence="4 5" id="KW-0472">Membrane</keyword>
<feature type="transmembrane region" description="Helical" evidence="5">
    <location>
        <begin position="20"/>
        <end position="43"/>
    </location>
</feature>
<organism evidence="7 8">
    <name type="scientific">Meganyctiphanes norvegica</name>
    <name type="common">Northern krill</name>
    <name type="synonym">Thysanopoda norvegica</name>
    <dbReference type="NCBI Taxonomy" id="48144"/>
    <lineage>
        <taxon>Eukaryota</taxon>
        <taxon>Metazoa</taxon>
        <taxon>Ecdysozoa</taxon>
        <taxon>Arthropoda</taxon>
        <taxon>Crustacea</taxon>
        <taxon>Multicrustacea</taxon>
        <taxon>Malacostraca</taxon>
        <taxon>Eumalacostraca</taxon>
        <taxon>Eucarida</taxon>
        <taxon>Euphausiacea</taxon>
        <taxon>Euphausiidae</taxon>
        <taxon>Meganyctiphanes</taxon>
    </lineage>
</organism>
<dbReference type="Gene3D" id="1.20.1250.20">
    <property type="entry name" value="MFS general substrate transporter like domains"/>
    <property type="match status" value="1"/>
</dbReference>
<feature type="transmembrane region" description="Helical" evidence="5">
    <location>
        <begin position="187"/>
        <end position="208"/>
    </location>
</feature>
<dbReference type="InterPro" id="IPR020846">
    <property type="entry name" value="MFS_dom"/>
</dbReference>
<sequence length="576" mass="63717">MLDMEEILLHVGKLGKFQIGIIALCCYASFVLGMPIVQGTFVYRIPFRCIIPSCDMDNSTYNMEFLNFTIPNDDGIYAECQMYLSLANDSCEPQDFNSSATVGCSNWVYNTTIFSSTTVTEFDLVCEKAWLRPMSQSAYMVGMLIGGITIGDLSDRFGRRIGISLAILLFSGGGIACTFVQDYIVFLVMRMITGAGGVSMFLLIFILAVEFVGKDLRTPIGILVQLPFSLGEATVGFLAIGIRDWRWLQLAITAPAILLLPYLWLMPESVRWLVSKGRNEEAMIIIHRVARVNNVVIPQHLLGEKDQLEKNNEIHCIPQKDSRDLDPSNIQQKISTNEKKQHTISFLDILRRKNMRRRTFILFFSWIAINLGNWGLDFNSGNLSGNIFVNFILIMLVELPSNAFMWLSLDRLGRKGSLSFTMILGGICCLVSGFIPEDMNSVMVGFNLVGKFGIASAFGIAYIYSAELFPTEYRSLGIGACSTMGRIGGIIAAPTAALASVYGPLPLVVFGVVATVAGAMVLLLPETYGSELPQTLDQSDTFGRDQNVLYFTCCDNQEVLEHIDHGTPNAGYENEA</sequence>
<reference evidence="7 8" key="1">
    <citation type="submission" date="2024-05" db="EMBL/GenBank/DDBJ databases">
        <authorList>
            <person name="Wallberg A."/>
        </authorList>
    </citation>
    <scope>NUCLEOTIDE SEQUENCE [LARGE SCALE GENOMIC DNA]</scope>
</reference>
<feature type="transmembrane region" description="Helical" evidence="5">
    <location>
        <begin position="441"/>
        <end position="464"/>
    </location>
</feature>
<feature type="transmembrane region" description="Helical" evidence="5">
    <location>
        <begin position="161"/>
        <end position="181"/>
    </location>
</feature>
<evidence type="ECO:0000259" key="6">
    <source>
        <dbReference type="PROSITE" id="PS50850"/>
    </source>
</evidence>
<feature type="transmembrane region" description="Helical" evidence="5">
    <location>
        <begin position="416"/>
        <end position="435"/>
    </location>
</feature>
<dbReference type="InterPro" id="IPR005829">
    <property type="entry name" value="Sugar_transporter_CS"/>
</dbReference>
<gene>
    <name evidence="7" type="ORF">MNOR_LOCUS31730</name>
</gene>
<evidence type="ECO:0000256" key="5">
    <source>
        <dbReference type="SAM" id="Phobius"/>
    </source>
</evidence>
<dbReference type="PROSITE" id="PS00216">
    <property type="entry name" value="SUGAR_TRANSPORT_1"/>
    <property type="match status" value="1"/>
</dbReference>
<dbReference type="Proteomes" id="UP001497623">
    <property type="component" value="Unassembled WGS sequence"/>
</dbReference>
<dbReference type="InterPro" id="IPR036259">
    <property type="entry name" value="MFS_trans_sf"/>
</dbReference>
<keyword evidence="3 5" id="KW-1133">Transmembrane helix</keyword>
<name>A0AAV2S0L8_MEGNR</name>
<evidence type="ECO:0000256" key="2">
    <source>
        <dbReference type="ARBA" id="ARBA00022692"/>
    </source>
</evidence>
<dbReference type="CDD" id="cd17317">
    <property type="entry name" value="MFS_SLC22"/>
    <property type="match status" value="1"/>
</dbReference>